<sequence length="513" mass="56562">MADDVFGPSTSKESQNGPKCDACYFDFGTYTRLVDHLRLHARDSLHVLAHFDCVPCGQAEMVYIDALSHYERVHANTELEPEPSCAASVFNEGFSPPAPRRRAYSAGNVENKTCKVCGKGFGRPSDLQRHLRVHTGERPYPCLKCSESFKNKAHLDRHSTIHSTRKWPEFKCAVCQTSFMSMTALRLHFRVHNNYKPFKCDDPACHETFRTKKLMKTHYKRAHFRRSVPRELTDEAKQQLYNIMCESSKPSSSSEPGPSKQPASVPDASSLVISDTSAFQPITPAPLKPSMSLPPQMKPPISTGRVHIRVQLRSVSVGPESASMRSQSEIIISVPDMRSHADRMALLRTQLRLSGLSMTLHLIIDPRNTLDRLRESNESGFMMAVTPAVGDPETSRDNTPLLFVITPQEAAWGGTLPALFVECFVTQPEPNAETRAQFAQSCLPHFSDSSIAVPSGSGFSFSANGAFTQFTGPASASTVIMPSYANNNTTFSSSASASGSSNRASAAQNTRFY</sequence>
<dbReference type="Pfam" id="PF12874">
    <property type="entry name" value="zf-met"/>
    <property type="match status" value="1"/>
</dbReference>
<dbReference type="InterPro" id="IPR036236">
    <property type="entry name" value="Znf_C2H2_sf"/>
</dbReference>
<reference evidence="8" key="1">
    <citation type="journal article" date="2013" name="Genetics">
        <title>The draft genome and transcriptome of Panagrellus redivivus are shaped by the harsh demands of a free-living lifestyle.</title>
        <authorList>
            <person name="Srinivasan J."/>
            <person name="Dillman A.R."/>
            <person name="Macchietto M.G."/>
            <person name="Heikkinen L."/>
            <person name="Lakso M."/>
            <person name="Fracchia K.M."/>
            <person name="Antoshechkin I."/>
            <person name="Mortazavi A."/>
            <person name="Wong G."/>
            <person name="Sternberg P.W."/>
        </authorList>
    </citation>
    <scope>NUCLEOTIDE SEQUENCE [LARGE SCALE GENOMIC DNA]</scope>
    <source>
        <strain evidence="8">MT8872</strain>
    </source>
</reference>
<dbReference type="PANTHER" id="PTHR24379:SF121">
    <property type="entry name" value="C2H2-TYPE DOMAIN-CONTAINING PROTEIN"/>
    <property type="match status" value="1"/>
</dbReference>
<dbReference type="PANTHER" id="PTHR24379">
    <property type="entry name" value="KRAB AND ZINC FINGER DOMAIN-CONTAINING"/>
    <property type="match status" value="1"/>
</dbReference>
<keyword evidence="3 5" id="KW-0863">Zinc-finger</keyword>
<dbReference type="FunFam" id="3.30.160.60:FF:002343">
    <property type="entry name" value="Zinc finger protein 33A"/>
    <property type="match status" value="1"/>
</dbReference>
<name>A0A7E4VV59_PANRE</name>
<protein>
    <submittedName>
        <fullName evidence="9">Protein krueppel</fullName>
    </submittedName>
</protein>
<proteinExistence type="predicted"/>
<reference evidence="9" key="2">
    <citation type="submission" date="2020-10" db="UniProtKB">
        <authorList>
            <consortium name="WormBaseParasite"/>
        </authorList>
    </citation>
    <scope>IDENTIFICATION</scope>
</reference>
<accession>A0A7E4VV59</accession>
<keyword evidence="1" id="KW-0479">Metal-binding</keyword>
<dbReference type="FunFam" id="3.30.160.60:FF:001818">
    <property type="entry name" value="GDNF-inducible zinc finger protein 1 isoform X1"/>
    <property type="match status" value="1"/>
</dbReference>
<dbReference type="AlphaFoldDB" id="A0A7E4VV59"/>
<dbReference type="GO" id="GO:0008270">
    <property type="term" value="F:zinc ion binding"/>
    <property type="evidence" value="ECO:0007669"/>
    <property type="project" value="UniProtKB-KW"/>
</dbReference>
<evidence type="ECO:0000313" key="8">
    <source>
        <dbReference type="Proteomes" id="UP000492821"/>
    </source>
</evidence>
<feature type="domain" description="C2H2-type" evidence="7">
    <location>
        <begin position="170"/>
        <end position="197"/>
    </location>
</feature>
<dbReference type="WBParaSite" id="Pan_g3651.t1">
    <property type="protein sequence ID" value="Pan_g3651.t1"/>
    <property type="gene ID" value="Pan_g3651"/>
</dbReference>
<feature type="domain" description="C2H2-type" evidence="7">
    <location>
        <begin position="140"/>
        <end position="167"/>
    </location>
</feature>
<evidence type="ECO:0000256" key="2">
    <source>
        <dbReference type="ARBA" id="ARBA00022737"/>
    </source>
</evidence>
<evidence type="ECO:0000256" key="1">
    <source>
        <dbReference type="ARBA" id="ARBA00022723"/>
    </source>
</evidence>
<dbReference type="Gene3D" id="3.30.160.60">
    <property type="entry name" value="Classic Zinc Finger"/>
    <property type="match status" value="3"/>
</dbReference>
<feature type="compositionally biased region" description="Low complexity" evidence="6">
    <location>
        <begin position="246"/>
        <end position="260"/>
    </location>
</feature>
<evidence type="ECO:0000256" key="6">
    <source>
        <dbReference type="SAM" id="MobiDB-lite"/>
    </source>
</evidence>
<dbReference type="PROSITE" id="PS50157">
    <property type="entry name" value="ZINC_FINGER_C2H2_2"/>
    <property type="match status" value="4"/>
</dbReference>
<dbReference type="SMART" id="SM00355">
    <property type="entry name" value="ZnF_C2H2"/>
    <property type="match status" value="5"/>
</dbReference>
<feature type="domain" description="C2H2-type" evidence="7">
    <location>
        <begin position="198"/>
        <end position="223"/>
    </location>
</feature>
<dbReference type="InterPro" id="IPR013087">
    <property type="entry name" value="Znf_C2H2_type"/>
</dbReference>
<dbReference type="Pfam" id="PF00096">
    <property type="entry name" value="zf-C2H2"/>
    <property type="match status" value="2"/>
</dbReference>
<evidence type="ECO:0000256" key="3">
    <source>
        <dbReference type="ARBA" id="ARBA00022771"/>
    </source>
</evidence>
<evidence type="ECO:0000256" key="4">
    <source>
        <dbReference type="ARBA" id="ARBA00022833"/>
    </source>
</evidence>
<evidence type="ECO:0000313" key="9">
    <source>
        <dbReference type="WBParaSite" id="Pan_g3651.t1"/>
    </source>
</evidence>
<dbReference type="PROSITE" id="PS00028">
    <property type="entry name" value="ZINC_FINGER_C2H2_1"/>
    <property type="match status" value="5"/>
</dbReference>
<feature type="region of interest" description="Disordered" evidence="6">
    <location>
        <begin position="492"/>
        <end position="513"/>
    </location>
</feature>
<keyword evidence="8" id="KW-1185">Reference proteome</keyword>
<evidence type="ECO:0000256" key="5">
    <source>
        <dbReference type="PROSITE-ProRule" id="PRU00042"/>
    </source>
</evidence>
<dbReference type="Proteomes" id="UP000492821">
    <property type="component" value="Unassembled WGS sequence"/>
</dbReference>
<evidence type="ECO:0000259" key="7">
    <source>
        <dbReference type="PROSITE" id="PS50157"/>
    </source>
</evidence>
<keyword evidence="4" id="KW-0862">Zinc</keyword>
<organism evidence="8 9">
    <name type="scientific">Panagrellus redivivus</name>
    <name type="common">Microworm</name>
    <dbReference type="NCBI Taxonomy" id="6233"/>
    <lineage>
        <taxon>Eukaryota</taxon>
        <taxon>Metazoa</taxon>
        <taxon>Ecdysozoa</taxon>
        <taxon>Nematoda</taxon>
        <taxon>Chromadorea</taxon>
        <taxon>Rhabditida</taxon>
        <taxon>Tylenchina</taxon>
        <taxon>Panagrolaimomorpha</taxon>
        <taxon>Panagrolaimoidea</taxon>
        <taxon>Panagrolaimidae</taxon>
        <taxon>Panagrellus</taxon>
    </lineage>
</organism>
<feature type="domain" description="C2H2-type" evidence="7">
    <location>
        <begin position="112"/>
        <end position="139"/>
    </location>
</feature>
<dbReference type="SUPFAM" id="SSF57667">
    <property type="entry name" value="beta-beta-alpha zinc fingers"/>
    <property type="match status" value="3"/>
</dbReference>
<keyword evidence="2" id="KW-0677">Repeat</keyword>
<feature type="region of interest" description="Disordered" evidence="6">
    <location>
        <begin position="246"/>
        <end position="267"/>
    </location>
</feature>